<sequence>MITRGRSQKSMNASTGSTDADLREDAKRSAQTNVPSWALEVPLSSYSANITTCVQMTDSGNFPRQRLGATPIDNDKPQQEQSNVSDKDDEKASRKAQSDNNVPTTPTGDYVDWNVVDDSLNHSHDANFDTSLENEVTEVVAASVVQAAPEEFEDTLDGGIVRQEHDPEFQDDAGLDFGDAEFERRDDDEGPDYYENR</sequence>
<feature type="compositionally biased region" description="Basic and acidic residues" evidence="1">
    <location>
        <begin position="85"/>
        <end position="97"/>
    </location>
</feature>
<dbReference type="EMBL" id="QEAM01000044">
    <property type="protein sequence ID" value="TPX48868.1"/>
    <property type="molecule type" value="Genomic_DNA"/>
</dbReference>
<evidence type="ECO:0000256" key="1">
    <source>
        <dbReference type="SAM" id="MobiDB-lite"/>
    </source>
</evidence>
<feature type="region of interest" description="Disordered" evidence="1">
    <location>
        <begin position="61"/>
        <end position="110"/>
    </location>
</feature>
<feature type="compositionally biased region" description="Acidic residues" evidence="1">
    <location>
        <begin position="188"/>
        <end position="197"/>
    </location>
</feature>
<accession>A0A507DDC9</accession>
<feature type="compositionally biased region" description="Polar residues" evidence="1">
    <location>
        <begin position="98"/>
        <end position="107"/>
    </location>
</feature>
<evidence type="ECO:0000313" key="3">
    <source>
        <dbReference type="Proteomes" id="UP000320475"/>
    </source>
</evidence>
<feature type="region of interest" description="Disordered" evidence="1">
    <location>
        <begin position="152"/>
        <end position="197"/>
    </location>
</feature>
<dbReference type="OrthoDB" id="2401090at2759"/>
<name>A0A507DDC9_9FUNG</name>
<comment type="caution">
    <text evidence="2">The sequence shown here is derived from an EMBL/GenBank/DDBJ whole genome shotgun (WGS) entry which is preliminary data.</text>
</comment>
<organism evidence="2 3">
    <name type="scientific">Synchytrium endobioticum</name>
    <dbReference type="NCBI Taxonomy" id="286115"/>
    <lineage>
        <taxon>Eukaryota</taxon>
        <taxon>Fungi</taxon>
        <taxon>Fungi incertae sedis</taxon>
        <taxon>Chytridiomycota</taxon>
        <taxon>Chytridiomycota incertae sedis</taxon>
        <taxon>Chytridiomycetes</taxon>
        <taxon>Synchytriales</taxon>
        <taxon>Synchytriaceae</taxon>
        <taxon>Synchytrium</taxon>
    </lineage>
</organism>
<feature type="compositionally biased region" description="Polar residues" evidence="1">
    <location>
        <begin position="8"/>
        <end position="18"/>
    </location>
</feature>
<gene>
    <name evidence="2" type="ORF">SeLEV6574_g01793</name>
</gene>
<feature type="compositionally biased region" description="Acidic residues" evidence="1">
    <location>
        <begin position="169"/>
        <end position="180"/>
    </location>
</feature>
<dbReference type="VEuPathDB" id="FungiDB:SeMB42_g05507"/>
<evidence type="ECO:0000313" key="2">
    <source>
        <dbReference type="EMBL" id="TPX48868.1"/>
    </source>
</evidence>
<reference evidence="2 3" key="1">
    <citation type="journal article" date="2019" name="Sci. Rep.">
        <title>Comparative genomics of chytrid fungi reveal insights into the obligate biotrophic and pathogenic lifestyle of Synchytrium endobioticum.</title>
        <authorList>
            <person name="van de Vossenberg B.T.L.H."/>
            <person name="Warris S."/>
            <person name="Nguyen H.D.T."/>
            <person name="van Gent-Pelzer M.P.E."/>
            <person name="Joly D.L."/>
            <person name="van de Geest H.C."/>
            <person name="Bonants P.J.M."/>
            <person name="Smith D.S."/>
            <person name="Levesque C.A."/>
            <person name="van der Lee T.A.J."/>
        </authorList>
    </citation>
    <scope>NUCLEOTIDE SEQUENCE [LARGE SCALE GENOMIC DNA]</scope>
    <source>
        <strain evidence="2 3">LEV6574</strain>
    </source>
</reference>
<dbReference type="Proteomes" id="UP000320475">
    <property type="component" value="Unassembled WGS sequence"/>
</dbReference>
<feature type="region of interest" description="Disordered" evidence="1">
    <location>
        <begin position="1"/>
        <end position="34"/>
    </location>
</feature>
<proteinExistence type="predicted"/>
<dbReference type="AlphaFoldDB" id="A0A507DDC9"/>
<protein>
    <submittedName>
        <fullName evidence="2">Uncharacterized protein</fullName>
    </submittedName>
</protein>